<evidence type="ECO:0000256" key="8">
    <source>
        <dbReference type="ARBA" id="ARBA00034808"/>
    </source>
</evidence>
<dbReference type="InterPro" id="IPR000212">
    <property type="entry name" value="DNA_helicase_UvrD/REP"/>
</dbReference>
<dbReference type="Pfam" id="PF00580">
    <property type="entry name" value="UvrD-helicase"/>
    <property type="match status" value="1"/>
</dbReference>
<dbReference type="Gene3D" id="1.10.10.160">
    <property type="match status" value="1"/>
</dbReference>
<keyword evidence="4 10" id="KW-0347">Helicase</keyword>
<dbReference type="CDD" id="cd17932">
    <property type="entry name" value="DEXQc_UvrD"/>
    <property type="match status" value="1"/>
</dbReference>
<reference evidence="14 15" key="1">
    <citation type="submission" date="2015-11" db="EMBL/GenBank/DDBJ databases">
        <authorList>
            <person name="Zhang Y."/>
            <person name="Guo Z."/>
        </authorList>
    </citation>
    <scope>NUCLEOTIDE SEQUENCE [LARGE SCALE GENOMIC DNA]</scope>
    <source>
        <strain evidence="14">JGI-4</strain>
    </source>
</reference>
<dbReference type="STRING" id="1633631.GCA_001442925_00449"/>
<dbReference type="PROSITE" id="PS51198">
    <property type="entry name" value="UVRD_HELICASE_ATP_BIND"/>
    <property type="match status" value="1"/>
</dbReference>
<dbReference type="GO" id="GO:0005829">
    <property type="term" value="C:cytosol"/>
    <property type="evidence" value="ECO:0007669"/>
    <property type="project" value="TreeGrafter"/>
</dbReference>
<evidence type="ECO:0000256" key="2">
    <source>
        <dbReference type="ARBA" id="ARBA00022741"/>
    </source>
</evidence>
<dbReference type="InterPro" id="IPR014017">
    <property type="entry name" value="DNA_helicase_UvrD-like_C"/>
</dbReference>
<dbReference type="InterPro" id="IPR014016">
    <property type="entry name" value="UvrD-like_ATP-bd"/>
</dbReference>
<comment type="similarity">
    <text evidence="1">Belongs to the helicase family. UvrD subfamily.</text>
</comment>
<dbReference type="Gene3D" id="3.40.50.300">
    <property type="entry name" value="P-loop containing nucleotide triphosphate hydrolases"/>
    <property type="match status" value="2"/>
</dbReference>
<dbReference type="Gene3D" id="1.10.486.10">
    <property type="entry name" value="PCRA, domain 4"/>
    <property type="match status" value="1"/>
</dbReference>
<accession>A0A0P1LXH5</accession>
<dbReference type="PANTHER" id="PTHR11070">
    <property type="entry name" value="UVRD / RECB / PCRA DNA HELICASE FAMILY MEMBER"/>
    <property type="match status" value="1"/>
</dbReference>
<evidence type="ECO:0000313" key="14">
    <source>
        <dbReference type="EMBL" id="CUU02219.1"/>
    </source>
</evidence>
<keyword evidence="16" id="KW-1185">Reference proteome</keyword>
<keyword evidence="3 10" id="KW-0378">Hydrolase</keyword>
<comment type="catalytic activity">
    <reaction evidence="7">
        <text>Couples ATP hydrolysis with the unwinding of duplex DNA by translocating in the 3'-5' direction.</text>
        <dbReference type="EC" id="5.6.2.4"/>
    </reaction>
</comment>
<dbReference type="SUPFAM" id="SSF52540">
    <property type="entry name" value="P-loop containing nucleoside triphosphate hydrolases"/>
    <property type="match status" value="1"/>
</dbReference>
<dbReference type="Pfam" id="PF13361">
    <property type="entry name" value="UvrD_C"/>
    <property type="match status" value="1"/>
</dbReference>
<dbReference type="AlphaFoldDB" id="A0A0P1LLR8"/>
<feature type="domain" description="UvrD-like helicase C-terminal" evidence="12">
    <location>
        <begin position="312"/>
        <end position="576"/>
    </location>
</feature>
<proteinExistence type="inferred from homology"/>
<reference evidence="13 16" key="2">
    <citation type="submission" date="2015-11" db="EMBL/GenBank/DDBJ databases">
        <authorList>
            <person name="Varghese N."/>
        </authorList>
    </citation>
    <scope>NUCLEOTIDE SEQUENCE [LARGE SCALE GENOMIC DNA]</scope>
    <source>
        <strain evidence="13 16">JGI-8</strain>
    </source>
</reference>
<dbReference type="EMBL" id="CZVI01000005">
    <property type="protein sequence ID" value="CUS81910.1"/>
    <property type="molecule type" value="Genomic_DNA"/>
</dbReference>
<dbReference type="RefSeq" id="WP_075427204.1">
    <property type="nucleotide sequence ID" value="NZ_CZVI01000005.1"/>
</dbReference>
<gene>
    <name evidence="14" type="ORF">JGI4_00448</name>
    <name evidence="13" type="ORF">JGI8_00544</name>
</gene>
<evidence type="ECO:0000256" key="6">
    <source>
        <dbReference type="ARBA" id="ARBA00023235"/>
    </source>
</evidence>
<dbReference type="InterPro" id="IPR027417">
    <property type="entry name" value="P-loop_NTPase"/>
</dbReference>
<evidence type="ECO:0000259" key="11">
    <source>
        <dbReference type="PROSITE" id="PS51198"/>
    </source>
</evidence>
<dbReference type="GO" id="GO:0003677">
    <property type="term" value="F:DNA binding"/>
    <property type="evidence" value="ECO:0007669"/>
    <property type="project" value="InterPro"/>
</dbReference>
<evidence type="ECO:0000256" key="7">
    <source>
        <dbReference type="ARBA" id="ARBA00034617"/>
    </source>
</evidence>
<evidence type="ECO:0000256" key="4">
    <source>
        <dbReference type="ARBA" id="ARBA00022806"/>
    </source>
</evidence>
<accession>A0A0P1LLR8</accession>
<accession>A0A0P1LFW8</accession>
<accession>A0A0P1LPJ1</accession>
<dbReference type="GO" id="GO:0000725">
    <property type="term" value="P:recombinational repair"/>
    <property type="evidence" value="ECO:0007669"/>
    <property type="project" value="TreeGrafter"/>
</dbReference>
<dbReference type="GO" id="GO:0043138">
    <property type="term" value="F:3'-5' DNA helicase activity"/>
    <property type="evidence" value="ECO:0007669"/>
    <property type="project" value="UniProtKB-EC"/>
</dbReference>
<accession>A0A0P1LP19</accession>
<evidence type="ECO:0000313" key="13">
    <source>
        <dbReference type="EMBL" id="CUS81910.1"/>
    </source>
</evidence>
<organism evidence="14 15">
    <name type="scientific">Candidatus Kryptonium thompsonii</name>
    <dbReference type="NCBI Taxonomy" id="1633631"/>
    <lineage>
        <taxon>Bacteria</taxon>
        <taxon>Pseudomonadati</taxon>
        <taxon>Candidatus Kryptoniota</taxon>
        <taxon>Candidatus Kryptonium</taxon>
    </lineage>
</organism>
<accession>A0A0S4MUH8</accession>
<sequence>MEKKKYTLKREIFEERSVKSSKIRYADELNPAQYEAVMTLEGPVLVIAGAGTGKTRTITYRVARLVEIGVNPESILLLTFTRKAAQEMLSRASILLDARCDRVSGGTFHSFANLTLRKYAHLLKYDNSFTILDQGDAEDVINLLRTQEGYDKAKVRFPRKQTLYEIYSKTINTETPIEEIVLEEFPHYYEQVEDIVKLFRIYNSYKAKHNLMDYDDLLLNLKRLLEEFDDVRKKLANQYKYIMVDEYQDTNRLQADIIRLLGMEHRNVMAVGDDSQSIYAFRGANFRNIMDFPKDFPDTKIIKLEENYRSTQPILNLANEIIDRAREKYTKVLYTKKPGGELPVIVIAPSENHQSKFVVQKVLELREEGIPLNQIAVLFRASYLSFDLEIELAKANIPFVKFGGFKFIETAHIKDIIAHLRVILNPNDIISWHRILLLLDGVGPRTAQRIIEDITSGKLNIKTNPDYWLKFKDYPDSVAKLFKLLYTIYPDDISVQQKTEIILSYYEPIMRDKYDDYEKRRKDLEIFETIASRYDSLEEFLTDLAIEPPNESVSEIVPPGTDDEYLVLSTIHSAKGLEWNTVFIIHALDGIFPSSHSAKNDDEMEEERRLMYVACTRAKEHLFICYPVGIYDSRTGFVLTKPSRFIANLPDNLVEYWVIDEE</sequence>
<name>A0A0P1LLR8_9BACT</name>
<dbReference type="InterPro" id="IPR013986">
    <property type="entry name" value="DExx_box_DNA_helicase_dom_sf"/>
</dbReference>
<dbReference type="OrthoDB" id="9810135at2"/>
<feature type="binding site" evidence="10">
    <location>
        <begin position="48"/>
        <end position="55"/>
    </location>
    <ligand>
        <name>ATP</name>
        <dbReference type="ChEBI" id="CHEBI:30616"/>
    </ligand>
</feature>
<dbReference type="Proteomes" id="UP000182200">
    <property type="component" value="Unassembled WGS sequence"/>
</dbReference>
<dbReference type="GO" id="GO:0005524">
    <property type="term" value="F:ATP binding"/>
    <property type="evidence" value="ECO:0007669"/>
    <property type="project" value="UniProtKB-UniRule"/>
</dbReference>
<evidence type="ECO:0000256" key="10">
    <source>
        <dbReference type="PROSITE-ProRule" id="PRU00560"/>
    </source>
</evidence>
<dbReference type="EMBL" id="FAOP01000003">
    <property type="protein sequence ID" value="CUU02219.1"/>
    <property type="molecule type" value="Genomic_DNA"/>
</dbReference>
<dbReference type="Proteomes" id="UP000182011">
    <property type="component" value="Unassembled WGS sequence"/>
</dbReference>
<evidence type="ECO:0000313" key="16">
    <source>
        <dbReference type="Proteomes" id="UP000182200"/>
    </source>
</evidence>
<dbReference type="PANTHER" id="PTHR11070:SF3">
    <property type="entry name" value="DNA 3'-5' HELICASE"/>
    <property type="match status" value="1"/>
</dbReference>
<accession>A0A0P1LDG1</accession>
<evidence type="ECO:0000256" key="1">
    <source>
        <dbReference type="ARBA" id="ARBA00009922"/>
    </source>
</evidence>
<evidence type="ECO:0000313" key="15">
    <source>
        <dbReference type="Proteomes" id="UP000182011"/>
    </source>
</evidence>
<protein>
    <recommendedName>
        <fullName evidence="8">DNA 3'-5' helicase</fullName>
        <ecNumber evidence="8">5.6.2.4</ecNumber>
    </recommendedName>
</protein>
<comment type="catalytic activity">
    <reaction evidence="9">
        <text>ATP + H2O = ADP + phosphate + H(+)</text>
        <dbReference type="Rhea" id="RHEA:13065"/>
        <dbReference type="ChEBI" id="CHEBI:15377"/>
        <dbReference type="ChEBI" id="CHEBI:15378"/>
        <dbReference type="ChEBI" id="CHEBI:30616"/>
        <dbReference type="ChEBI" id="CHEBI:43474"/>
        <dbReference type="ChEBI" id="CHEBI:456216"/>
        <dbReference type="EC" id="5.6.2.4"/>
    </reaction>
</comment>
<dbReference type="PROSITE" id="PS51217">
    <property type="entry name" value="UVRD_HELICASE_CTER"/>
    <property type="match status" value="1"/>
</dbReference>
<evidence type="ECO:0000256" key="3">
    <source>
        <dbReference type="ARBA" id="ARBA00022801"/>
    </source>
</evidence>
<keyword evidence="6" id="KW-0413">Isomerase</keyword>
<evidence type="ECO:0000259" key="12">
    <source>
        <dbReference type="PROSITE" id="PS51217"/>
    </source>
</evidence>
<dbReference type="GO" id="GO:0016787">
    <property type="term" value="F:hydrolase activity"/>
    <property type="evidence" value="ECO:0007669"/>
    <property type="project" value="UniProtKB-UniRule"/>
</dbReference>
<dbReference type="EC" id="5.6.2.4" evidence="8"/>
<keyword evidence="5 10" id="KW-0067">ATP-binding</keyword>
<accession>A0A0P1LK94</accession>
<evidence type="ECO:0000256" key="5">
    <source>
        <dbReference type="ARBA" id="ARBA00022840"/>
    </source>
</evidence>
<feature type="domain" description="UvrD-like helicase ATP-binding" evidence="11">
    <location>
        <begin position="27"/>
        <end position="311"/>
    </location>
</feature>
<evidence type="ECO:0000256" key="9">
    <source>
        <dbReference type="ARBA" id="ARBA00048988"/>
    </source>
</evidence>
<accession>A0A0P1LJ98</accession>
<keyword evidence="2 10" id="KW-0547">Nucleotide-binding</keyword>